<sequence length="118" mass="12899">MVESAWAAPGRKAAVIAPDEGPTTSVKQGMASSLTGALFLCTNRRRDYVDPLLGSDRLALWVQRLEGSGACSFWLSSCPGHESVFVYEERYRERALGHRVQRADTMGMKPVPGQPDTS</sequence>
<dbReference type="EMBL" id="PSYR01000002">
    <property type="protein sequence ID" value="RCN55973.1"/>
    <property type="molecule type" value="Genomic_DNA"/>
</dbReference>
<evidence type="ECO:0000313" key="2">
    <source>
        <dbReference type="Proteomes" id="UP000253250"/>
    </source>
</evidence>
<gene>
    <name evidence="1" type="ORF">C4900_08765</name>
</gene>
<accession>A0A368HC19</accession>
<evidence type="ECO:0000313" key="1">
    <source>
        <dbReference type="EMBL" id="RCN55973.1"/>
    </source>
</evidence>
<proteinExistence type="predicted"/>
<keyword evidence="2" id="KW-1185">Reference proteome</keyword>
<dbReference type="Proteomes" id="UP000253250">
    <property type="component" value="Unassembled WGS sequence"/>
</dbReference>
<protein>
    <submittedName>
        <fullName evidence="1">Uncharacterized protein</fullName>
    </submittedName>
</protein>
<dbReference type="AlphaFoldDB" id="A0A368HC19"/>
<name>A0A368HC19_9GAMM</name>
<organism evidence="1 2">
    <name type="scientific">Acidiferrobacter thiooxydans</name>
    <dbReference type="NCBI Taxonomy" id="163359"/>
    <lineage>
        <taxon>Bacteria</taxon>
        <taxon>Pseudomonadati</taxon>
        <taxon>Pseudomonadota</taxon>
        <taxon>Gammaproteobacteria</taxon>
        <taxon>Acidiferrobacterales</taxon>
        <taxon>Acidiferrobacteraceae</taxon>
        <taxon>Acidiferrobacter</taxon>
    </lineage>
</organism>
<comment type="caution">
    <text evidence="1">The sequence shown here is derived from an EMBL/GenBank/DDBJ whole genome shotgun (WGS) entry which is preliminary data.</text>
</comment>
<reference evidence="1 2" key="1">
    <citation type="submission" date="2018-02" db="EMBL/GenBank/DDBJ databases">
        <title>Insights into the biology of acidophilic members of the Acidiferrobacteraceae family derived from comparative genomic analyses.</title>
        <authorList>
            <person name="Issotta F."/>
            <person name="Thyssen C."/>
            <person name="Mena C."/>
            <person name="Moya A."/>
            <person name="Bellenberg S."/>
            <person name="Sproer C."/>
            <person name="Covarrubias P.C."/>
            <person name="Sand W."/>
            <person name="Quatrini R."/>
            <person name="Vera M."/>
        </authorList>
    </citation>
    <scope>NUCLEOTIDE SEQUENCE [LARGE SCALE GENOMIC DNA]</scope>
    <source>
        <strain evidence="2">m-1</strain>
    </source>
</reference>